<dbReference type="PANTHER" id="PTHR10631">
    <property type="entry name" value="N 2 ,N 2 -DIMETHYLGUANOSINE TRNA METHYLTRANSFERASE"/>
    <property type="match status" value="1"/>
</dbReference>
<dbReference type="GO" id="GO:0000049">
    <property type="term" value="F:tRNA binding"/>
    <property type="evidence" value="ECO:0007669"/>
    <property type="project" value="UniProtKB-UniRule"/>
</dbReference>
<keyword evidence="4 11" id="KW-0949">S-adenosyl-L-methionine</keyword>
<feature type="region of interest" description="Disordered" evidence="12">
    <location>
        <begin position="52"/>
        <end position="73"/>
    </location>
</feature>
<dbReference type="AlphaFoldDB" id="A0AAD5DGX6"/>
<evidence type="ECO:0000256" key="3">
    <source>
        <dbReference type="ARBA" id="ARBA00022679"/>
    </source>
</evidence>
<dbReference type="GO" id="GO:0016423">
    <property type="term" value="F:tRNA (guanine) methyltransferase activity"/>
    <property type="evidence" value="ECO:0007669"/>
    <property type="project" value="InterPro"/>
</dbReference>
<keyword evidence="9 11" id="KW-0694">RNA-binding</keyword>
<name>A0AAD5DGX6_9CHLO</name>
<dbReference type="InterPro" id="IPR036855">
    <property type="entry name" value="Znf_CCCH_sf"/>
</dbReference>
<feature type="domain" description="C3H1-type" evidence="13">
    <location>
        <begin position="690"/>
        <end position="718"/>
    </location>
</feature>
<feature type="region of interest" description="Disordered" evidence="12">
    <location>
        <begin position="621"/>
        <end position="652"/>
    </location>
</feature>
<evidence type="ECO:0000256" key="7">
    <source>
        <dbReference type="ARBA" id="ARBA00022771"/>
    </source>
</evidence>
<evidence type="ECO:0000256" key="9">
    <source>
        <dbReference type="ARBA" id="ARBA00022884"/>
    </source>
</evidence>
<dbReference type="Gene3D" id="3.40.50.150">
    <property type="entry name" value="Vaccinia Virus protein VP39"/>
    <property type="match status" value="1"/>
</dbReference>
<dbReference type="Proteomes" id="UP001205105">
    <property type="component" value="Unassembled WGS sequence"/>
</dbReference>
<keyword evidence="8 10" id="KW-0862">Zinc</keyword>
<dbReference type="GO" id="GO:0005634">
    <property type="term" value="C:nucleus"/>
    <property type="evidence" value="ECO:0007669"/>
    <property type="project" value="TreeGrafter"/>
</dbReference>
<dbReference type="InterPro" id="IPR029063">
    <property type="entry name" value="SAM-dependent_MTases_sf"/>
</dbReference>
<dbReference type="PANTHER" id="PTHR10631:SF9">
    <property type="entry name" value="TRNA (GUANINE(26)-N(2))-DIMETHYLTRANSFERASE"/>
    <property type="match status" value="1"/>
</dbReference>
<evidence type="ECO:0000256" key="2">
    <source>
        <dbReference type="ARBA" id="ARBA00022603"/>
    </source>
</evidence>
<evidence type="ECO:0000256" key="6">
    <source>
        <dbReference type="ARBA" id="ARBA00022723"/>
    </source>
</evidence>
<dbReference type="Pfam" id="PF02005">
    <property type="entry name" value="TRM"/>
    <property type="match status" value="1"/>
</dbReference>
<feature type="region of interest" description="Disordered" evidence="12">
    <location>
        <begin position="409"/>
        <end position="456"/>
    </location>
</feature>
<keyword evidence="15" id="KW-1185">Reference proteome</keyword>
<accession>A0AAD5DGX6</accession>
<keyword evidence="1 11" id="KW-0820">tRNA-binding</keyword>
<dbReference type="PROSITE" id="PS51626">
    <property type="entry name" value="SAM_MT_TRM1"/>
    <property type="match status" value="1"/>
</dbReference>
<dbReference type="Pfam" id="PF18345">
    <property type="entry name" value="zf_CCCH_4"/>
    <property type="match status" value="1"/>
</dbReference>
<protein>
    <recommendedName>
        <fullName evidence="13">C3H1-type domain-containing protein</fullName>
    </recommendedName>
</protein>
<keyword evidence="6 10" id="KW-0479">Metal-binding</keyword>
<dbReference type="Gene3D" id="3.30.56.70">
    <property type="entry name" value="N2,N2-dimethylguanosine tRNA methyltransferase, C-terminal domain"/>
    <property type="match status" value="1"/>
</dbReference>
<keyword evidence="2 11" id="KW-0489">Methyltransferase</keyword>
<evidence type="ECO:0000256" key="8">
    <source>
        <dbReference type="ARBA" id="ARBA00022833"/>
    </source>
</evidence>
<evidence type="ECO:0000256" key="10">
    <source>
        <dbReference type="PROSITE-ProRule" id="PRU00723"/>
    </source>
</evidence>
<dbReference type="InterPro" id="IPR000571">
    <property type="entry name" value="Znf_CCCH"/>
</dbReference>
<feature type="compositionally biased region" description="Low complexity" evidence="12">
    <location>
        <begin position="635"/>
        <end position="646"/>
    </location>
</feature>
<dbReference type="EMBL" id="JADXDR010000142">
    <property type="protein sequence ID" value="KAI7837842.1"/>
    <property type="molecule type" value="Genomic_DNA"/>
</dbReference>
<dbReference type="Gene3D" id="4.10.1000.10">
    <property type="entry name" value="Zinc finger, CCCH-type"/>
    <property type="match status" value="1"/>
</dbReference>
<dbReference type="CDD" id="cd02440">
    <property type="entry name" value="AdoMet_MTases"/>
    <property type="match status" value="1"/>
</dbReference>
<evidence type="ECO:0000256" key="4">
    <source>
        <dbReference type="ARBA" id="ARBA00022691"/>
    </source>
</evidence>
<feature type="compositionally biased region" description="Low complexity" evidence="12">
    <location>
        <begin position="53"/>
        <end position="62"/>
    </location>
</feature>
<proteinExistence type="inferred from homology"/>
<gene>
    <name evidence="14" type="ORF">COHA_008330</name>
</gene>
<comment type="similarity">
    <text evidence="11">Belongs to the class I-like SAM-binding methyltransferase superfamily. Trm1 family.</text>
</comment>
<dbReference type="InterPro" id="IPR042296">
    <property type="entry name" value="tRNA_met_Trm1_C"/>
</dbReference>
<evidence type="ECO:0000256" key="5">
    <source>
        <dbReference type="ARBA" id="ARBA00022694"/>
    </source>
</evidence>
<keyword evidence="7 10" id="KW-0863">Zinc-finger</keyword>
<feature type="compositionally biased region" description="Low complexity" evidence="12">
    <location>
        <begin position="420"/>
        <end position="452"/>
    </location>
</feature>
<evidence type="ECO:0000313" key="15">
    <source>
        <dbReference type="Proteomes" id="UP001205105"/>
    </source>
</evidence>
<dbReference type="SUPFAM" id="SSF53335">
    <property type="entry name" value="S-adenosyl-L-methionine-dependent methyltransferases"/>
    <property type="match status" value="2"/>
</dbReference>
<evidence type="ECO:0000313" key="14">
    <source>
        <dbReference type="EMBL" id="KAI7837842.1"/>
    </source>
</evidence>
<dbReference type="PROSITE" id="PS50103">
    <property type="entry name" value="ZF_C3H1"/>
    <property type="match status" value="1"/>
</dbReference>
<sequence>MPACVRAGPAPSSGTVVERGVPFQLGHKAFYRPQSCFSRDLAVLSAVVHRRQQQQQQQQQQRQQRDGGGAAPLPPLHVCDAMAGSGVRSMRYLLQAGADYVLCNEGDPANAACLHGNLSSAAAAAAADCLGSTWSTAAPAGARSWTVQAAGGRQQQCELVHEEAASLLARCRLEGRFFDLIDCDSFGASTLVVGAALSAVRYGGLVCLTHTAGTIAGGRDPCSALALYGQHLAPVPSANEQGLRMLIGLAYREALARRLSIQPLWSLYSSHGPVWRTMLLVDRERSGQPGRTAAGGAEYGYNLHWPGSGESACFGWHEMPAALLAAGRGGSSNSGSHDEQPLLSGPLWLGPLHSLGHLRQVHAEAEERGWLQAGAASSASGPALPATRKGGVGSLQQLLGLMLEEAEAEEAAASWPRPGSVQAVGSAQTQQQQQGDTQEAGGQEGQQQQQQQRGLPPWYLRMNDVGRAGALMGPPSRDALAEELRRRGHVAARTHIEPGALRTTASMAEAVEAAVALGSRSRRQQGRGAPSAVFYDMLCSSMVEQGQMREQERGQEQLWLEVVVKLGCYGTGTIEELEQLRSGVKLGDIVSVQGRLAGRHEVQASSVVVLKAWREQHPLQTFRPQPSPLHGGAAQQQRQQQHSQQQPPAGNRAEALPSILAAATAAAGPIAAAEAGGAAGVTGGAAGAAGAALPACKYFINTGRCSKGDACRFAHLHTEAMRQHWVGSRLAERRVLSSAQGFAHSGGAAAKRRRAQVLAAWLVQTYGRDLLNSGEGVLDVAGGAGGVTFELQHAHGIRCTLVDPRPLKLNKQQLRQLQAAGRVAAIHTASAAQLQMGAEGTLLAGALDQAPAGQPGTTAAPEDDAAAVADTFHQVQAHFGPELWRSPGWRTTFSHGFSLVLACHPDQATEPAL</sequence>
<evidence type="ECO:0000256" key="1">
    <source>
        <dbReference type="ARBA" id="ARBA00022555"/>
    </source>
</evidence>
<comment type="caution">
    <text evidence="14">The sequence shown here is derived from an EMBL/GenBank/DDBJ whole genome shotgun (WGS) entry which is preliminary data.</text>
</comment>
<dbReference type="SUPFAM" id="SSF90229">
    <property type="entry name" value="CCCH zinc finger"/>
    <property type="match status" value="1"/>
</dbReference>
<organism evidence="14 15">
    <name type="scientific">Chlorella ohadii</name>
    <dbReference type="NCBI Taxonomy" id="2649997"/>
    <lineage>
        <taxon>Eukaryota</taxon>
        <taxon>Viridiplantae</taxon>
        <taxon>Chlorophyta</taxon>
        <taxon>core chlorophytes</taxon>
        <taxon>Trebouxiophyceae</taxon>
        <taxon>Chlorellales</taxon>
        <taxon>Chlorellaceae</taxon>
        <taxon>Chlorella clade</taxon>
        <taxon>Chlorella</taxon>
    </lineage>
</organism>
<evidence type="ECO:0000256" key="11">
    <source>
        <dbReference type="PROSITE-ProRule" id="PRU00958"/>
    </source>
</evidence>
<evidence type="ECO:0000259" key="13">
    <source>
        <dbReference type="PROSITE" id="PS50103"/>
    </source>
</evidence>
<feature type="zinc finger region" description="C3H1-type" evidence="10">
    <location>
        <begin position="690"/>
        <end position="718"/>
    </location>
</feature>
<reference evidence="14" key="1">
    <citation type="submission" date="2020-11" db="EMBL/GenBank/DDBJ databases">
        <title>Chlorella ohadii genome sequencing and assembly.</title>
        <authorList>
            <person name="Murik O."/>
            <person name="Treves H."/>
            <person name="Kedem I."/>
            <person name="Shotland Y."/>
            <person name="Kaplan A."/>
        </authorList>
    </citation>
    <scope>NUCLEOTIDE SEQUENCE</scope>
    <source>
        <strain evidence="14">1</strain>
    </source>
</reference>
<dbReference type="GO" id="GO:0002940">
    <property type="term" value="P:tRNA N2-guanine methylation"/>
    <property type="evidence" value="ECO:0007669"/>
    <property type="project" value="TreeGrafter"/>
</dbReference>
<keyword evidence="3 11" id="KW-0808">Transferase</keyword>
<evidence type="ECO:0000256" key="12">
    <source>
        <dbReference type="SAM" id="MobiDB-lite"/>
    </source>
</evidence>
<keyword evidence="5 11" id="KW-0819">tRNA processing</keyword>
<dbReference type="InterPro" id="IPR002905">
    <property type="entry name" value="Trm1"/>
</dbReference>
<dbReference type="GO" id="GO:0008270">
    <property type="term" value="F:zinc ion binding"/>
    <property type="evidence" value="ECO:0007669"/>
    <property type="project" value="UniProtKB-KW"/>
</dbReference>